<accession>A0A6G1E8T1</accession>
<evidence type="ECO:0000313" key="2">
    <source>
        <dbReference type="EMBL" id="KAF0921127.1"/>
    </source>
</evidence>
<organism evidence="2 3">
    <name type="scientific">Oryza meyeriana var. granulata</name>
    <dbReference type="NCBI Taxonomy" id="110450"/>
    <lineage>
        <taxon>Eukaryota</taxon>
        <taxon>Viridiplantae</taxon>
        <taxon>Streptophyta</taxon>
        <taxon>Embryophyta</taxon>
        <taxon>Tracheophyta</taxon>
        <taxon>Spermatophyta</taxon>
        <taxon>Magnoliopsida</taxon>
        <taxon>Liliopsida</taxon>
        <taxon>Poales</taxon>
        <taxon>Poaceae</taxon>
        <taxon>BOP clade</taxon>
        <taxon>Oryzoideae</taxon>
        <taxon>Oryzeae</taxon>
        <taxon>Oryzinae</taxon>
        <taxon>Oryza</taxon>
        <taxon>Oryza meyeriana</taxon>
    </lineage>
</organism>
<dbReference type="AlphaFoldDB" id="A0A6G1E8T1"/>
<comment type="caution">
    <text evidence="2">The sequence shown here is derived from an EMBL/GenBank/DDBJ whole genome shotgun (WGS) entry which is preliminary data.</text>
</comment>
<sequence>MSSAVALLCRQKPRTRPHARATPEQRQADHELVIELVGVSGLEHALAPGAASPAFNLLVRITTGTTAASTGRAGASRFLQA</sequence>
<feature type="region of interest" description="Disordered" evidence="1">
    <location>
        <begin position="1"/>
        <end position="27"/>
    </location>
</feature>
<evidence type="ECO:0000256" key="1">
    <source>
        <dbReference type="SAM" id="MobiDB-lite"/>
    </source>
</evidence>
<gene>
    <name evidence="2" type="ORF">E2562_038931</name>
</gene>
<protein>
    <submittedName>
        <fullName evidence="2">Uncharacterized protein</fullName>
    </submittedName>
</protein>
<proteinExistence type="predicted"/>
<evidence type="ECO:0000313" key="3">
    <source>
        <dbReference type="Proteomes" id="UP000479710"/>
    </source>
</evidence>
<dbReference type="OrthoDB" id="589322at2759"/>
<dbReference type="EMBL" id="SPHZ02000005">
    <property type="protein sequence ID" value="KAF0921127.1"/>
    <property type="molecule type" value="Genomic_DNA"/>
</dbReference>
<keyword evidence="3" id="KW-1185">Reference proteome</keyword>
<name>A0A6G1E8T1_9ORYZ</name>
<dbReference type="Proteomes" id="UP000479710">
    <property type="component" value="Unassembled WGS sequence"/>
</dbReference>
<reference evidence="2 3" key="1">
    <citation type="submission" date="2019-11" db="EMBL/GenBank/DDBJ databases">
        <title>Whole genome sequence of Oryza granulata.</title>
        <authorList>
            <person name="Li W."/>
        </authorList>
    </citation>
    <scope>NUCLEOTIDE SEQUENCE [LARGE SCALE GENOMIC DNA]</scope>
    <source>
        <strain evidence="3">cv. Menghai</strain>
        <tissue evidence="2">Leaf</tissue>
    </source>
</reference>